<dbReference type="GO" id="GO:0005737">
    <property type="term" value="C:cytoplasm"/>
    <property type="evidence" value="ECO:0007669"/>
    <property type="project" value="UniProtKB-SubCell"/>
</dbReference>
<name>A0A921INW5_9ACTN</name>
<dbReference type="InterPro" id="IPR007793">
    <property type="entry name" value="DivIVA_fam"/>
</dbReference>
<evidence type="ECO:0000313" key="14">
    <source>
        <dbReference type="Proteomes" id="UP001168435"/>
    </source>
</evidence>
<evidence type="ECO:0000313" key="12">
    <source>
        <dbReference type="EMBL" id="MDN0063118.1"/>
    </source>
</evidence>
<dbReference type="RefSeq" id="WP_066832976.1">
    <property type="nucleotide sequence ID" value="NZ_CABKVW010000010.1"/>
</dbReference>
<gene>
    <name evidence="11" type="ORF">K8U80_05485</name>
    <name evidence="12" type="ORF">QVN30_02195</name>
</gene>
<feature type="compositionally biased region" description="Pro residues" evidence="10">
    <location>
        <begin position="198"/>
        <end position="216"/>
    </location>
</feature>
<feature type="region of interest" description="Disordered" evidence="10">
    <location>
        <begin position="174"/>
        <end position="232"/>
    </location>
</feature>
<feature type="compositionally biased region" description="Polar residues" evidence="10">
    <location>
        <begin position="174"/>
        <end position="185"/>
    </location>
</feature>
<dbReference type="NCBIfam" id="TIGR03544">
    <property type="entry name" value="DivI1A_domain"/>
    <property type="match status" value="1"/>
</dbReference>
<feature type="coiled-coil region" evidence="9">
    <location>
        <begin position="102"/>
        <end position="158"/>
    </location>
</feature>
<comment type="similarity">
    <text evidence="2">Belongs to the DivIVA family.</text>
</comment>
<dbReference type="Proteomes" id="UP000746751">
    <property type="component" value="Unassembled WGS sequence"/>
</dbReference>
<evidence type="ECO:0000256" key="10">
    <source>
        <dbReference type="SAM" id="MobiDB-lite"/>
    </source>
</evidence>
<comment type="caution">
    <text evidence="11">The sequence shown here is derived from an EMBL/GenBank/DDBJ whole genome shotgun (WGS) entry which is preliminary data.</text>
</comment>
<reference evidence="12" key="3">
    <citation type="submission" date="2023-06" db="EMBL/GenBank/DDBJ databases">
        <authorList>
            <person name="Zeman M."/>
            <person name="Kubasova T."/>
            <person name="Jahodarova E."/>
            <person name="Nykrynova M."/>
            <person name="Rychlik I."/>
        </authorList>
    </citation>
    <scope>NUCLEOTIDE SEQUENCE</scope>
    <source>
        <strain evidence="12">176_SSukc20</strain>
    </source>
</reference>
<evidence type="ECO:0000313" key="13">
    <source>
        <dbReference type="Proteomes" id="UP000746751"/>
    </source>
</evidence>
<feature type="coiled-coil region" evidence="9">
    <location>
        <begin position="29"/>
        <end position="70"/>
    </location>
</feature>
<dbReference type="GO" id="GO:0051301">
    <property type="term" value="P:cell division"/>
    <property type="evidence" value="ECO:0007669"/>
    <property type="project" value="UniProtKB-KW"/>
</dbReference>
<comment type="subcellular location">
    <subcellularLocation>
        <location evidence="1">Cytoplasm</location>
    </subcellularLocation>
</comment>
<evidence type="ECO:0000256" key="8">
    <source>
        <dbReference type="ARBA" id="ARBA00031737"/>
    </source>
</evidence>
<evidence type="ECO:0000313" key="11">
    <source>
        <dbReference type="EMBL" id="HJG30830.1"/>
    </source>
</evidence>
<reference evidence="11" key="2">
    <citation type="submission" date="2021-09" db="EMBL/GenBank/DDBJ databases">
        <authorList>
            <person name="Gilroy R."/>
        </authorList>
    </citation>
    <scope>NUCLEOTIDE SEQUENCE</scope>
    <source>
        <strain evidence="11">ChiGjej2B2-7701</strain>
    </source>
</reference>
<dbReference type="AlphaFoldDB" id="A0A921INW5"/>
<reference evidence="11" key="1">
    <citation type="journal article" date="2021" name="PeerJ">
        <title>Extensive microbial diversity within the chicken gut microbiome revealed by metagenomics and culture.</title>
        <authorList>
            <person name="Gilroy R."/>
            <person name="Ravi A."/>
            <person name="Getino M."/>
            <person name="Pursley I."/>
            <person name="Horton D.L."/>
            <person name="Alikhan N.F."/>
            <person name="Baker D."/>
            <person name="Gharbi K."/>
            <person name="Hall N."/>
            <person name="Watson M."/>
            <person name="Adriaenssens E.M."/>
            <person name="Foster-Nyarko E."/>
            <person name="Jarju S."/>
            <person name="Secka A."/>
            <person name="Antonio M."/>
            <person name="Oren A."/>
            <person name="Chaudhuri R.R."/>
            <person name="La Ragione R."/>
            <person name="Hildebrand F."/>
            <person name="Pallen M.J."/>
        </authorList>
    </citation>
    <scope>NUCLEOTIDE SEQUENCE</scope>
    <source>
        <strain evidence="11">ChiGjej2B2-7701</strain>
    </source>
</reference>
<sequence length="232" mass="24778">MAITPADIQAQTFSEAKRGYDPGEVDVFLEQVSAEVDAMLNKIVDLKGRLTSTEQELADTQAQLAAAQAAAQAEPVAAPAPAPAPEYTASERQISAALIAAQQTADNIISEARENAERIRNEADAKAREVIRQALAEKQTEIEEIDRLKASREEFKSEYLKLIQHFMDDAQNSFPKDLLSSTPSGSAAAVPAADPAPMTTPTPVPEPAPAPMPTPVADPFAPIDNFGVDDLD</sequence>
<proteinExistence type="inferred from homology"/>
<evidence type="ECO:0000256" key="2">
    <source>
        <dbReference type="ARBA" id="ARBA00009008"/>
    </source>
</evidence>
<dbReference type="Gene3D" id="6.10.250.660">
    <property type="match status" value="1"/>
</dbReference>
<dbReference type="PANTHER" id="PTHR35794">
    <property type="entry name" value="CELL DIVISION PROTEIN DIVIVA"/>
    <property type="match status" value="1"/>
</dbReference>
<reference evidence="12" key="4">
    <citation type="submission" date="2024-05" db="EMBL/GenBank/DDBJ databases">
        <title>Identification and characterization of horizontal gene transfer across gut microbiota members of farm animals based on homology search.</title>
        <authorList>
            <person name="Schwarzerova J."/>
            <person name="Nykrynova M."/>
            <person name="Jureckova K."/>
            <person name="Cejkova D."/>
            <person name="Rychlik I."/>
        </authorList>
    </citation>
    <scope>NUCLEOTIDE SEQUENCE</scope>
    <source>
        <strain evidence="12">176_SSukc20</strain>
    </source>
</reference>
<keyword evidence="5" id="KW-0132">Cell division</keyword>
<dbReference type="Pfam" id="PF05103">
    <property type="entry name" value="DivIVA"/>
    <property type="match status" value="2"/>
</dbReference>
<keyword evidence="14" id="KW-1185">Reference proteome</keyword>
<organism evidence="11 13">
    <name type="scientific">Collinsella ihumii</name>
    <dbReference type="NCBI Taxonomy" id="1720204"/>
    <lineage>
        <taxon>Bacteria</taxon>
        <taxon>Bacillati</taxon>
        <taxon>Actinomycetota</taxon>
        <taxon>Coriobacteriia</taxon>
        <taxon>Coriobacteriales</taxon>
        <taxon>Coriobacteriaceae</taxon>
        <taxon>Collinsella</taxon>
    </lineage>
</organism>
<evidence type="ECO:0000256" key="7">
    <source>
        <dbReference type="ARBA" id="ARBA00023306"/>
    </source>
</evidence>
<dbReference type="PANTHER" id="PTHR35794:SF2">
    <property type="entry name" value="CELL DIVISION PROTEIN DIVIVA"/>
    <property type="match status" value="1"/>
</dbReference>
<evidence type="ECO:0000256" key="9">
    <source>
        <dbReference type="SAM" id="Coils"/>
    </source>
</evidence>
<keyword evidence="4" id="KW-0963">Cytoplasm</keyword>
<accession>A0A921INW5</accession>
<dbReference type="EMBL" id="DYVF01000038">
    <property type="protein sequence ID" value="HJG30830.1"/>
    <property type="molecule type" value="Genomic_DNA"/>
</dbReference>
<evidence type="ECO:0000256" key="4">
    <source>
        <dbReference type="ARBA" id="ARBA00022490"/>
    </source>
</evidence>
<feature type="compositionally biased region" description="Low complexity" evidence="10">
    <location>
        <begin position="187"/>
        <end position="197"/>
    </location>
</feature>
<dbReference type="InterPro" id="IPR019933">
    <property type="entry name" value="DivIVA_domain"/>
</dbReference>
<evidence type="ECO:0000256" key="1">
    <source>
        <dbReference type="ARBA" id="ARBA00004496"/>
    </source>
</evidence>
<evidence type="ECO:0000256" key="3">
    <source>
        <dbReference type="ARBA" id="ARBA00018787"/>
    </source>
</evidence>
<keyword evidence="6 9" id="KW-0175">Coiled coil</keyword>
<dbReference type="EMBL" id="JAUEIQ010000001">
    <property type="protein sequence ID" value="MDN0063118.1"/>
    <property type="molecule type" value="Genomic_DNA"/>
</dbReference>
<dbReference type="Proteomes" id="UP001168435">
    <property type="component" value="Unassembled WGS sequence"/>
</dbReference>
<protein>
    <recommendedName>
        <fullName evidence="3">Cell wall synthesis protein Wag31</fullName>
    </recommendedName>
    <alternativeName>
        <fullName evidence="8">Antigen 84</fullName>
    </alternativeName>
</protein>
<evidence type="ECO:0000256" key="6">
    <source>
        <dbReference type="ARBA" id="ARBA00023054"/>
    </source>
</evidence>
<keyword evidence="7" id="KW-0131">Cell cycle</keyword>
<evidence type="ECO:0000256" key="5">
    <source>
        <dbReference type="ARBA" id="ARBA00022618"/>
    </source>
</evidence>